<organism evidence="3 5">
    <name type="scientific">Lolium multiflorum</name>
    <name type="common">Italian ryegrass</name>
    <name type="synonym">Lolium perenne subsp. multiflorum</name>
    <dbReference type="NCBI Taxonomy" id="4521"/>
    <lineage>
        <taxon>Eukaryota</taxon>
        <taxon>Viridiplantae</taxon>
        <taxon>Streptophyta</taxon>
        <taxon>Embryophyta</taxon>
        <taxon>Tracheophyta</taxon>
        <taxon>Spermatophyta</taxon>
        <taxon>Magnoliopsida</taxon>
        <taxon>Liliopsida</taxon>
        <taxon>Poales</taxon>
        <taxon>Poaceae</taxon>
        <taxon>BOP clade</taxon>
        <taxon>Pooideae</taxon>
        <taxon>Poodae</taxon>
        <taxon>Poeae</taxon>
        <taxon>Poeae Chloroplast Group 2 (Poeae type)</taxon>
        <taxon>Loliodinae</taxon>
        <taxon>Loliinae</taxon>
        <taxon>Lolium</taxon>
    </lineage>
</organism>
<dbReference type="Pfam" id="PF13365">
    <property type="entry name" value="Trypsin_2"/>
    <property type="match status" value="1"/>
</dbReference>
<dbReference type="InterPro" id="IPR009003">
    <property type="entry name" value="Peptidase_S1_PA"/>
</dbReference>
<dbReference type="SUPFAM" id="SSF50156">
    <property type="entry name" value="PDZ domain-like"/>
    <property type="match status" value="1"/>
</dbReference>
<dbReference type="Pfam" id="PF17820">
    <property type="entry name" value="PDZ_6"/>
    <property type="match status" value="1"/>
</dbReference>
<evidence type="ECO:0000256" key="1">
    <source>
        <dbReference type="SAM" id="SignalP"/>
    </source>
</evidence>
<keyword evidence="5" id="KW-1185">Reference proteome</keyword>
<dbReference type="Gene3D" id="2.30.42.10">
    <property type="match status" value="1"/>
</dbReference>
<accession>A0AAD8RI98</accession>
<dbReference type="PANTHER" id="PTHR47389">
    <property type="entry name" value="OS09G0436400 PROTEIN"/>
    <property type="match status" value="1"/>
</dbReference>
<evidence type="ECO:0000259" key="2">
    <source>
        <dbReference type="Pfam" id="PF17820"/>
    </source>
</evidence>
<dbReference type="InterPro" id="IPR041489">
    <property type="entry name" value="PDZ_6"/>
</dbReference>
<evidence type="ECO:0000313" key="5">
    <source>
        <dbReference type="Proteomes" id="UP001231189"/>
    </source>
</evidence>
<comment type="caution">
    <text evidence="3">The sequence shown here is derived from an EMBL/GenBank/DDBJ whole genome shotgun (WGS) entry which is preliminary data.</text>
</comment>
<reference evidence="3" key="1">
    <citation type="submission" date="2023-07" db="EMBL/GenBank/DDBJ databases">
        <title>A chromosome-level genome assembly of Lolium multiflorum.</title>
        <authorList>
            <person name="Chen Y."/>
            <person name="Copetti D."/>
            <person name="Kolliker R."/>
            <person name="Studer B."/>
        </authorList>
    </citation>
    <scope>NUCLEOTIDE SEQUENCE</scope>
    <source>
        <strain evidence="3">02402/16</strain>
        <tissue evidence="3">Leaf</tissue>
    </source>
</reference>
<dbReference type="SUPFAM" id="SSF50494">
    <property type="entry name" value="Trypsin-like serine proteases"/>
    <property type="match status" value="1"/>
</dbReference>
<sequence>MSIYLSIHLLLLAVRQEEMLTLKYCRSTSMFFDPELLPVMEPATDAVLLAARFVLGLSSSLDGQGARKRCSGFWVDWDKENKTGIVLTTAHLFSSKGCSVEQVGEGVEGEYAPHGEVKYYHHAKVTVHLPDGSAAVGHLIYHQEHYDLAFFRVRVDQPVPLPSFNDGVKCGQLVFWLGRDANVNITMTHLRPGYYNANMYEKPHLMFFPGKERTIKYDNGGPIIDLDAKVVGMINSHRSRSFIPSSVLLKCLDLWKKFKSIPRPHLGMWFSGIKLLDLVRVEKLWQKYKIDDGLIVEEVSKGSHAEEVGIRRGDIIECLNGERISNTIQLENVLLSLCKSAGNGLDAKVHFSIVILSLLEKGPLLLRSQPERVWPWQVTFAVTQQL</sequence>
<dbReference type="AlphaFoldDB" id="A0AAD8RI98"/>
<dbReference type="EMBL" id="JAUUTY010000005">
    <property type="protein sequence ID" value="KAK1626526.1"/>
    <property type="molecule type" value="Genomic_DNA"/>
</dbReference>
<dbReference type="Proteomes" id="UP001231189">
    <property type="component" value="Unassembled WGS sequence"/>
</dbReference>
<keyword evidence="1" id="KW-0732">Signal</keyword>
<dbReference type="InterPro" id="IPR036034">
    <property type="entry name" value="PDZ_sf"/>
</dbReference>
<dbReference type="EMBL" id="JAUUTY010000005">
    <property type="protein sequence ID" value="KAK1626481.1"/>
    <property type="molecule type" value="Genomic_DNA"/>
</dbReference>
<feature type="chain" id="PRO_5042442345" description="PDZ domain-containing protein" evidence="1">
    <location>
        <begin position="17"/>
        <end position="386"/>
    </location>
</feature>
<dbReference type="Gene3D" id="2.40.10.120">
    <property type="match status" value="1"/>
</dbReference>
<feature type="signal peptide" evidence="1">
    <location>
        <begin position="1"/>
        <end position="16"/>
    </location>
</feature>
<protein>
    <recommendedName>
        <fullName evidence="2">PDZ domain-containing protein</fullName>
    </recommendedName>
</protein>
<name>A0AAD8RI98_LOLMU</name>
<gene>
    <name evidence="3" type="ORF">QYE76_000796</name>
    <name evidence="4" type="ORF">QYE76_000841</name>
</gene>
<feature type="domain" description="PDZ" evidence="2">
    <location>
        <begin position="295"/>
        <end position="334"/>
    </location>
</feature>
<evidence type="ECO:0000313" key="4">
    <source>
        <dbReference type="EMBL" id="KAK1626526.1"/>
    </source>
</evidence>
<evidence type="ECO:0000313" key="3">
    <source>
        <dbReference type="EMBL" id="KAK1626481.1"/>
    </source>
</evidence>
<proteinExistence type="predicted"/>
<dbReference type="PANTHER" id="PTHR47389:SF5">
    <property type="entry name" value="OS09G0436700 PROTEIN"/>
    <property type="match status" value="1"/>
</dbReference>